<dbReference type="PRINTS" id="PR00455">
    <property type="entry name" value="HTHTETR"/>
</dbReference>
<dbReference type="InterPro" id="IPR023772">
    <property type="entry name" value="DNA-bd_HTH_TetR-type_CS"/>
</dbReference>
<dbReference type="InterPro" id="IPR050109">
    <property type="entry name" value="HTH-type_TetR-like_transc_reg"/>
</dbReference>
<keyword evidence="5" id="KW-1185">Reference proteome</keyword>
<evidence type="ECO:0000313" key="5">
    <source>
        <dbReference type="Proteomes" id="UP001501676"/>
    </source>
</evidence>
<dbReference type="PANTHER" id="PTHR30055:SF146">
    <property type="entry name" value="HTH-TYPE TRANSCRIPTIONAL DUAL REGULATOR CECR"/>
    <property type="match status" value="1"/>
</dbReference>
<feature type="domain" description="HTH tetR-type" evidence="3">
    <location>
        <begin position="14"/>
        <end position="74"/>
    </location>
</feature>
<evidence type="ECO:0000313" key="4">
    <source>
        <dbReference type="EMBL" id="GAA3390268.1"/>
    </source>
</evidence>
<proteinExistence type="predicted"/>
<dbReference type="EMBL" id="BAAAYN010000027">
    <property type="protein sequence ID" value="GAA3390268.1"/>
    <property type="molecule type" value="Genomic_DNA"/>
</dbReference>
<gene>
    <name evidence="4" type="ORF">GCM10020369_43600</name>
</gene>
<evidence type="ECO:0000256" key="1">
    <source>
        <dbReference type="ARBA" id="ARBA00023125"/>
    </source>
</evidence>
<sequence>MSSPTTAPLGRLQPQKRAAIVRGARLVFGRDGYARASVDAIATEACVSTRTLYKHFRGKEQLFASVLEASATEVADAFVEQVAAVPFAGSADAVPAELTGIAHALVRHTVDHPEHFAMVRQIVTESTHFPAPVLAAWQEAGPLRVEAAVAGRLQRLADQGLLAAPSIRRAVLHFVALATAEANPRGLRPAGHLSADETEIAVAAAVEAFLNGYAT</sequence>
<dbReference type="Gene3D" id="1.10.357.10">
    <property type="entry name" value="Tetracycline Repressor, domain 2"/>
    <property type="match status" value="1"/>
</dbReference>
<organism evidence="4 5">
    <name type="scientific">Cryptosporangium minutisporangium</name>
    <dbReference type="NCBI Taxonomy" id="113569"/>
    <lineage>
        <taxon>Bacteria</taxon>
        <taxon>Bacillati</taxon>
        <taxon>Actinomycetota</taxon>
        <taxon>Actinomycetes</taxon>
        <taxon>Cryptosporangiales</taxon>
        <taxon>Cryptosporangiaceae</taxon>
        <taxon>Cryptosporangium</taxon>
    </lineage>
</organism>
<dbReference type="SUPFAM" id="SSF46689">
    <property type="entry name" value="Homeodomain-like"/>
    <property type="match status" value="1"/>
</dbReference>
<dbReference type="RefSeq" id="WP_345730021.1">
    <property type="nucleotide sequence ID" value="NZ_BAAAYN010000027.1"/>
</dbReference>
<evidence type="ECO:0000259" key="3">
    <source>
        <dbReference type="PROSITE" id="PS50977"/>
    </source>
</evidence>
<name>A0ABP6T2U8_9ACTN</name>
<accession>A0ABP6T2U8</accession>
<dbReference type="Pfam" id="PF14246">
    <property type="entry name" value="TetR_C_7"/>
    <property type="match status" value="1"/>
</dbReference>
<dbReference type="PANTHER" id="PTHR30055">
    <property type="entry name" value="HTH-TYPE TRANSCRIPTIONAL REGULATOR RUTR"/>
    <property type="match status" value="1"/>
</dbReference>
<dbReference type="Proteomes" id="UP001501676">
    <property type="component" value="Unassembled WGS sequence"/>
</dbReference>
<keyword evidence="1 2" id="KW-0238">DNA-binding</keyword>
<dbReference type="InterPro" id="IPR009057">
    <property type="entry name" value="Homeodomain-like_sf"/>
</dbReference>
<feature type="DNA-binding region" description="H-T-H motif" evidence="2">
    <location>
        <begin position="37"/>
        <end position="56"/>
    </location>
</feature>
<protein>
    <submittedName>
        <fullName evidence="4">TetR/AcrR family transcriptional regulator</fullName>
    </submittedName>
</protein>
<dbReference type="InterPro" id="IPR039536">
    <property type="entry name" value="TetR_C_Proteobacteria"/>
</dbReference>
<comment type="caution">
    <text evidence="4">The sequence shown here is derived from an EMBL/GenBank/DDBJ whole genome shotgun (WGS) entry which is preliminary data.</text>
</comment>
<dbReference type="Pfam" id="PF00440">
    <property type="entry name" value="TetR_N"/>
    <property type="match status" value="1"/>
</dbReference>
<dbReference type="PROSITE" id="PS50977">
    <property type="entry name" value="HTH_TETR_2"/>
    <property type="match status" value="1"/>
</dbReference>
<dbReference type="InterPro" id="IPR001647">
    <property type="entry name" value="HTH_TetR"/>
</dbReference>
<reference evidence="5" key="1">
    <citation type="journal article" date="2019" name="Int. J. Syst. Evol. Microbiol.">
        <title>The Global Catalogue of Microorganisms (GCM) 10K type strain sequencing project: providing services to taxonomists for standard genome sequencing and annotation.</title>
        <authorList>
            <consortium name="The Broad Institute Genomics Platform"/>
            <consortium name="The Broad Institute Genome Sequencing Center for Infectious Disease"/>
            <person name="Wu L."/>
            <person name="Ma J."/>
        </authorList>
    </citation>
    <scope>NUCLEOTIDE SEQUENCE [LARGE SCALE GENOMIC DNA]</scope>
    <source>
        <strain evidence="5">JCM 9458</strain>
    </source>
</reference>
<dbReference type="PROSITE" id="PS01081">
    <property type="entry name" value="HTH_TETR_1"/>
    <property type="match status" value="1"/>
</dbReference>
<evidence type="ECO:0000256" key="2">
    <source>
        <dbReference type="PROSITE-ProRule" id="PRU00335"/>
    </source>
</evidence>